<dbReference type="Proteomes" id="UP000204195">
    <property type="component" value="Segment"/>
</dbReference>
<dbReference type="EMBL" id="HQ698922">
    <property type="protein sequence ID" value="AHE63463.1"/>
    <property type="molecule type" value="Genomic_DNA"/>
</dbReference>
<gene>
    <name evidence="1" type="ORF">ZZ1p0054</name>
</gene>
<name>W0AYT6_9CAUD</name>
<accession>W0AYT6</accession>
<dbReference type="KEGG" id="vg:18114141"/>
<reference evidence="1 2" key="1">
    <citation type="journal article" date="2012" name="BMC Microbiol.">
        <title>Isolation and characterization of ZZ1, a novel lytic phage that infects Acinetobacter baumannii clinical isolates.</title>
        <authorList>
            <person name="Jin J."/>
            <person name="Li Z.J."/>
            <person name="Wang S.W."/>
            <person name="Wang S.M."/>
            <person name="Huang D.H."/>
            <person name="Li Y.H."/>
            <person name="Ma Y.Y."/>
            <person name="Wang J."/>
            <person name="Liu F."/>
            <person name="Chen X.D."/>
            <person name="Li G.X."/>
            <person name="Wang X.T."/>
            <person name="Wang Z.Q."/>
            <person name="Zhao G.Q."/>
        </authorList>
    </citation>
    <scope>NUCLEOTIDE SEQUENCE [LARGE SCALE GENOMIC DNA]</scope>
</reference>
<protein>
    <submittedName>
        <fullName evidence="1">Uncharacterized protein</fullName>
    </submittedName>
</protein>
<dbReference type="GeneID" id="18114141"/>
<evidence type="ECO:0000313" key="1">
    <source>
        <dbReference type="EMBL" id="AHE63463.1"/>
    </source>
</evidence>
<sequence>MQIEIEFGYMGDEGSVKFEPAEISIKNITTNVSDYGEFHGFDEMKFTVNLLNLPDHQDKLISLDYENISKLTVETDKNTYVFLEAEAKYVFTNASETHATVTMHPLK</sequence>
<keyword evidence="2" id="KW-1185">Reference proteome</keyword>
<evidence type="ECO:0000313" key="2">
    <source>
        <dbReference type="Proteomes" id="UP000204195"/>
    </source>
</evidence>
<organism evidence="1 2">
    <name type="scientific">Acinetobacter phage ZZ1</name>
    <dbReference type="NCBI Taxonomy" id="1049283"/>
    <lineage>
        <taxon>Viruses</taxon>
        <taxon>Duplodnaviria</taxon>
        <taxon>Heunggongvirae</taxon>
        <taxon>Uroviricota</taxon>
        <taxon>Caudoviricetes</taxon>
        <taxon>Pantevenvirales</taxon>
        <taxon>Straboviridae</taxon>
        <taxon>Twarogvirinae</taxon>
        <taxon>Zedzedvirus</taxon>
        <taxon>Zedzedvirus zz1</taxon>
    </lineage>
</organism>
<proteinExistence type="predicted"/>
<dbReference type="RefSeq" id="YP_008992049.1">
    <property type="nucleotide sequence ID" value="NC_018087.3"/>
</dbReference>